<dbReference type="PANTHER" id="PTHR12145">
    <property type="entry name" value="MANNAN ENDO-1,6-ALPHA-MANNOSIDASE DCW1"/>
    <property type="match status" value="1"/>
</dbReference>
<evidence type="ECO:0000256" key="5">
    <source>
        <dbReference type="ARBA" id="ARBA00022729"/>
    </source>
</evidence>
<keyword evidence="5" id="KW-0732">Signal</keyword>
<evidence type="ECO:0000256" key="1">
    <source>
        <dbReference type="ARBA" id="ARBA00001452"/>
    </source>
</evidence>
<keyword evidence="9 10" id="KW-0326">Glycosidase</keyword>
<evidence type="ECO:0000313" key="12">
    <source>
        <dbReference type="EMBL" id="POS81374.1"/>
    </source>
</evidence>
<evidence type="ECO:0000256" key="2">
    <source>
        <dbReference type="ARBA" id="ARBA00004308"/>
    </source>
</evidence>
<organism evidence="12 13">
    <name type="scientific">Diaporthe helianthi</name>
    <dbReference type="NCBI Taxonomy" id="158607"/>
    <lineage>
        <taxon>Eukaryota</taxon>
        <taxon>Fungi</taxon>
        <taxon>Dikarya</taxon>
        <taxon>Ascomycota</taxon>
        <taxon>Pezizomycotina</taxon>
        <taxon>Sordariomycetes</taxon>
        <taxon>Sordariomycetidae</taxon>
        <taxon>Diaporthales</taxon>
        <taxon>Diaporthaceae</taxon>
        <taxon>Diaporthe</taxon>
    </lineage>
</organism>
<keyword evidence="8" id="KW-0325">Glycoprotein</keyword>
<dbReference type="GO" id="GO:0009272">
    <property type="term" value="P:fungal-type cell wall biogenesis"/>
    <property type="evidence" value="ECO:0007669"/>
    <property type="project" value="TreeGrafter"/>
</dbReference>
<dbReference type="STRING" id="158607.A0A2P5IFV5"/>
<dbReference type="AlphaFoldDB" id="A0A2P5IFV5"/>
<dbReference type="GO" id="GO:0012505">
    <property type="term" value="C:endomembrane system"/>
    <property type="evidence" value="ECO:0007669"/>
    <property type="project" value="UniProtKB-SubCell"/>
</dbReference>
<dbReference type="PIRSF" id="PIRSF016302">
    <property type="entry name" value="Man_a_manosd"/>
    <property type="match status" value="1"/>
</dbReference>
<keyword evidence="13" id="KW-1185">Reference proteome</keyword>
<evidence type="ECO:0000313" key="13">
    <source>
        <dbReference type="Proteomes" id="UP000094444"/>
    </source>
</evidence>
<dbReference type="EMBL" id="MAVT02000009">
    <property type="protein sequence ID" value="POS81374.1"/>
    <property type="molecule type" value="Genomic_DNA"/>
</dbReference>
<keyword evidence="6 10" id="KW-0378">Hydrolase</keyword>
<dbReference type="InterPro" id="IPR014480">
    <property type="entry name" value="Mannan-1_6-alpha_mannosidase"/>
</dbReference>
<dbReference type="Gene3D" id="1.50.10.20">
    <property type="match status" value="1"/>
</dbReference>
<comment type="caution">
    <text evidence="12">The sequence shown here is derived from an EMBL/GenBank/DDBJ whole genome shotgun (WGS) entry which is preliminary data.</text>
</comment>
<evidence type="ECO:0000256" key="3">
    <source>
        <dbReference type="ARBA" id="ARBA00009699"/>
    </source>
</evidence>
<feature type="region of interest" description="Disordered" evidence="11">
    <location>
        <begin position="393"/>
        <end position="442"/>
    </location>
</feature>
<dbReference type="OrthoDB" id="9984024at2759"/>
<comment type="subcellular location">
    <subcellularLocation>
        <location evidence="2">Endomembrane system</location>
    </subcellularLocation>
</comment>
<evidence type="ECO:0000256" key="6">
    <source>
        <dbReference type="ARBA" id="ARBA00022801"/>
    </source>
</evidence>
<dbReference type="EC" id="3.2.1.101" evidence="4 10"/>
<dbReference type="GO" id="GO:0016052">
    <property type="term" value="P:carbohydrate catabolic process"/>
    <property type="evidence" value="ECO:0007669"/>
    <property type="project" value="InterPro"/>
</dbReference>
<dbReference type="SUPFAM" id="SSF48208">
    <property type="entry name" value="Six-hairpin glycosidases"/>
    <property type="match status" value="1"/>
</dbReference>
<dbReference type="PANTHER" id="PTHR12145:SF36">
    <property type="entry name" value="MANNAN ENDO-1,6-ALPHA-MANNOSIDASE DCW1"/>
    <property type="match status" value="1"/>
</dbReference>
<dbReference type="InterPro" id="IPR008928">
    <property type="entry name" value="6-hairpin_glycosidase_sf"/>
</dbReference>
<dbReference type="Pfam" id="PF03663">
    <property type="entry name" value="Glyco_hydro_76"/>
    <property type="match status" value="1"/>
</dbReference>
<evidence type="ECO:0000256" key="4">
    <source>
        <dbReference type="ARBA" id="ARBA00012350"/>
    </source>
</evidence>
<feature type="compositionally biased region" description="Basic and acidic residues" evidence="11">
    <location>
        <begin position="405"/>
        <end position="414"/>
    </location>
</feature>
<evidence type="ECO:0000256" key="11">
    <source>
        <dbReference type="SAM" id="MobiDB-lite"/>
    </source>
</evidence>
<comment type="similarity">
    <text evidence="3 10">Belongs to the glycosyl hydrolase 76 family.</text>
</comment>
<sequence>MDVDFESRESIKNAAYVKAKDVMSFYHGQEPGYTLGLLSGPAAEHWWEAGALWGTMIDYWKYTSDRTYNDIVQASLLSQVGPDRNFMEPNVSAFMGNDDQGFWGLSAMLAAESNFQNPAPEDPQWLTLAQAVFDTQTGPDRRDSSCGGGLRWQVFAFNGGYDYKNSISNGLYFNLAARLARYTGNEYYAQHAAETFEWLLRVGLIDGDSFDVFDGAHVQHECRDINRAQFSYNVAVLLHGAAFMYDFTHSPLWAERVNGLLDSMLRTFFIPPTDEGGARNPRNPRIAFEPACEGGVSNVPAEGCTHDMLAFKGFGARWMATTAQLCPWTRDRITPVLRASAEAAVRQCVGGANGRMCGMQWALGVYDGSVGVGQEMNVLSALMVLLAYEPTDSSGGKVGDEQGGEEEHPAERLPHTPLTHDTGGTSEGNPDVGETVTGSEVEFKPITRVDVTSAAILTSALIVSAEEAKQRGD</sequence>
<dbReference type="InParanoid" id="A0A2P5IFV5"/>
<protein>
    <recommendedName>
        <fullName evidence="4 10">Mannan endo-1,6-alpha-mannosidase</fullName>
        <ecNumber evidence="4 10">3.2.1.101</ecNumber>
    </recommendedName>
</protein>
<dbReference type="Proteomes" id="UP000094444">
    <property type="component" value="Unassembled WGS sequence"/>
</dbReference>
<dbReference type="FunFam" id="1.50.10.20:FF:000006">
    <property type="entry name" value="Mannan endo-1,6-alpha-mannosidase"/>
    <property type="match status" value="1"/>
</dbReference>
<reference evidence="12" key="1">
    <citation type="submission" date="2017-09" db="EMBL/GenBank/DDBJ databases">
        <title>Polyketide synthases of a Diaporthe helianthi virulent isolate.</title>
        <authorList>
            <person name="Baroncelli R."/>
        </authorList>
    </citation>
    <scope>NUCLEOTIDE SEQUENCE [LARGE SCALE GENOMIC DNA]</scope>
    <source>
        <strain evidence="12">7/96</strain>
    </source>
</reference>
<evidence type="ECO:0000256" key="10">
    <source>
        <dbReference type="PIRNR" id="PIRNR016302"/>
    </source>
</evidence>
<accession>A0A2P5IFV5</accession>
<evidence type="ECO:0000256" key="8">
    <source>
        <dbReference type="ARBA" id="ARBA00023180"/>
    </source>
</evidence>
<dbReference type="GO" id="GO:0008496">
    <property type="term" value="F:mannan endo-1,6-alpha-mannosidase activity"/>
    <property type="evidence" value="ECO:0007669"/>
    <property type="project" value="UniProtKB-UniRule"/>
</dbReference>
<name>A0A2P5IFV5_DIAHE</name>
<gene>
    <name evidence="12" type="ORF">DHEL01_v200255</name>
</gene>
<keyword evidence="7" id="KW-0472">Membrane</keyword>
<dbReference type="InterPro" id="IPR005198">
    <property type="entry name" value="Glyco_hydro_76"/>
</dbReference>
<evidence type="ECO:0000256" key="9">
    <source>
        <dbReference type="ARBA" id="ARBA00023295"/>
    </source>
</evidence>
<comment type="catalytic activity">
    <reaction evidence="1 10">
        <text>Random hydrolysis of (1-&gt;6)-alpha-D-mannosidic linkages in unbranched (1-&gt;6)-mannans.</text>
        <dbReference type="EC" id="3.2.1.101"/>
    </reaction>
</comment>
<evidence type="ECO:0000256" key="7">
    <source>
        <dbReference type="ARBA" id="ARBA00023136"/>
    </source>
</evidence>
<proteinExistence type="inferred from homology"/>